<dbReference type="PANTHER" id="PTHR45432">
    <property type="entry name" value="CHAPERONE PROTEIN DNAJ 11, CHLOROPLASTIC-LIKE"/>
    <property type="match status" value="1"/>
</dbReference>
<dbReference type="Proteomes" id="UP000032304">
    <property type="component" value="Chromosome 9"/>
</dbReference>
<dbReference type="PROSITE" id="PS00636">
    <property type="entry name" value="DNAJ_1"/>
    <property type="match status" value="1"/>
</dbReference>
<dbReference type="InterPro" id="IPR018253">
    <property type="entry name" value="DnaJ_domain_CS"/>
</dbReference>
<dbReference type="STRING" id="29730.A0A0D2QYW4"/>
<dbReference type="InterPro" id="IPR001623">
    <property type="entry name" value="DnaJ_domain"/>
</dbReference>
<dbReference type="SUPFAM" id="SSF46565">
    <property type="entry name" value="Chaperone J-domain"/>
    <property type="match status" value="1"/>
</dbReference>
<evidence type="ECO:0000259" key="1">
    <source>
        <dbReference type="PROSITE" id="PS50076"/>
    </source>
</evidence>
<dbReference type="PRINTS" id="PR00625">
    <property type="entry name" value="JDOMAIN"/>
</dbReference>
<dbReference type="PANTHER" id="PTHR45432:SF2">
    <property type="entry name" value="CHAPERONE PROTEIN DNAJ 11, CHLOROPLASTIC"/>
    <property type="match status" value="1"/>
</dbReference>
<protein>
    <recommendedName>
        <fullName evidence="1">J domain-containing protein</fullName>
    </recommendedName>
</protein>
<dbReference type="Gramene" id="KJB63072">
    <property type="protein sequence ID" value="KJB63072"/>
    <property type="gene ID" value="B456_009G453600"/>
</dbReference>
<dbReference type="PROSITE" id="PS50076">
    <property type="entry name" value="DNAJ_2"/>
    <property type="match status" value="1"/>
</dbReference>
<evidence type="ECO:0000313" key="3">
    <source>
        <dbReference type="Proteomes" id="UP000032304"/>
    </source>
</evidence>
<reference evidence="2 3" key="1">
    <citation type="journal article" date="2012" name="Nature">
        <title>Repeated polyploidization of Gossypium genomes and the evolution of spinnable cotton fibres.</title>
        <authorList>
            <person name="Paterson A.H."/>
            <person name="Wendel J.F."/>
            <person name="Gundlach H."/>
            <person name="Guo H."/>
            <person name="Jenkins J."/>
            <person name="Jin D."/>
            <person name="Llewellyn D."/>
            <person name="Showmaker K.C."/>
            <person name="Shu S."/>
            <person name="Udall J."/>
            <person name="Yoo M.J."/>
            <person name="Byers R."/>
            <person name="Chen W."/>
            <person name="Doron-Faigenboim A."/>
            <person name="Duke M.V."/>
            <person name="Gong L."/>
            <person name="Grimwood J."/>
            <person name="Grover C."/>
            <person name="Grupp K."/>
            <person name="Hu G."/>
            <person name="Lee T.H."/>
            <person name="Li J."/>
            <person name="Lin L."/>
            <person name="Liu T."/>
            <person name="Marler B.S."/>
            <person name="Page J.T."/>
            <person name="Roberts A.W."/>
            <person name="Romanel E."/>
            <person name="Sanders W.S."/>
            <person name="Szadkowski E."/>
            <person name="Tan X."/>
            <person name="Tang H."/>
            <person name="Xu C."/>
            <person name="Wang J."/>
            <person name="Wang Z."/>
            <person name="Zhang D."/>
            <person name="Zhang L."/>
            <person name="Ashrafi H."/>
            <person name="Bedon F."/>
            <person name="Bowers J.E."/>
            <person name="Brubaker C.L."/>
            <person name="Chee P.W."/>
            <person name="Das S."/>
            <person name="Gingle A.R."/>
            <person name="Haigler C.H."/>
            <person name="Harker D."/>
            <person name="Hoffmann L.V."/>
            <person name="Hovav R."/>
            <person name="Jones D.C."/>
            <person name="Lemke C."/>
            <person name="Mansoor S."/>
            <person name="ur Rahman M."/>
            <person name="Rainville L.N."/>
            <person name="Rambani A."/>
            <person name="Reddy U.K."/>
            <person name="Rong J.K."/>
            <person name="Saranga Y."/>
            <person name="Scheffler B.E."/>
            <person name="Scheffler J.A."/>
            <person name="Stelly D.M."/>
            <person name="Triplett B.A."/>
            <person name="Van Deynze A."/>
            <person name="Vaslin M.F."/>
            <person name="Waghmare V.N."/>
            <person name="Walford S.A."/>
            <person name="Wright R.J."/>
            <person name="Zaki E.A."/>
            <person name="Zhang T."/>
            <person name="Dennis E.S."/>
            <person name="Mayer K.F."/>
            <person name="Peterson D.G."/>
            <person name="Rokhsar D.S."/>
            <person name="Wang X."/>
            <person name="Schmutz J."/>
        </authorList>
    </citation>
    <scope>NUCLEOTIDE SEQUENCE [LARGE SCALE GENOMIC DNA]</scope>
</reference>
<gene>
    <name evidence="2" type="ORF">B456_009G453600</name>
</gene>
<keyword evidence="3" id="KW-1185">Reference proteome</keyword>
<dbReference type="AlphaFoldDB" id="A0A0D2QYW4"/>
<dbReference type="Gene3D" id="1.10.287.110">
    <property type="entry name" value="DnaJ domain"/>
    <property type="match status" value="1"/>
</dbReference>
<organism evidence="2 3">
    <name type="scientific">Gossypium raimondii</name>
    <name type="common">Peruvian cotton</name>
    <name type="synonym">Gossypium klotzschianum subsp. raimondii</name>
    <dbReference type="NCBI Taxonomy" id="29730"/>
    <lineage>
        <taxon>Eukaryota</taxon>
        <taxon>Viridiplantae</taxon>
        <taxon>Streptophyta</taxon>
        <taxon>Embryophyta</taxon>
        <taxon>Tracheophyta</taxon>
        <taxon>Spermatophyta</taxon>
        <taxon>Magnoliopsida</taxon>
        <taxon>eudicotyledons</taxon>
        <taxon>Gunneridae</taxon>
        <taxon>Pentapetalae</taxon>
        <taxon>rosids</taxon>
        <taxon>malvids</taxon>
        <taxon>Malvales</taxon>
        <taxon>Malvaceae</taxon>
        <taxon>Malvoideae</taxon>
        <taxon>Gossypium</taxon>
    </lineage>
</organism>
<dbReference type="eggNOG" id="KOG0712">
    <property type="taxonomic scope" value="Eukaryota"/>
</dbReference>
<feature type="domain" description="J" evidence="1">
    <location>
        <begin position="61"/>
        <end position="125"/>
    </location>
</feature>
<dbReference type="EMBL" id="CM001748">
    <property type="protein sequence ID" value="KJB63072.1"/>
    <property type="molecule type" value="Genomic_DNA"/>
</dbReference>
<dbReference type="SMART" id="SM00271">
    <property type="entry name" value="DnaJ"/>
    <property type="match status" value="1"/>
</dbReference>
<dbReference type="InterPro" id="IPR036869">
    <property type="entry name" value="J_dom_sf"/>
</dbReference>
<name>A0A0D2QYW4_GOSRA</name>
<evidence type="ECO:0000313" key="2">
    <source>
        <dbReference type="EMBL" id="KJB63072.1"/>
    </source>
</evidence>
<dbReference type="CDD" id="cd06257">
    <property type="entry name" value="DnaJ"/>
    <property type="match status" value="1"/>
</dbReference>
<dbReference type="Pfam" id="PF00226">
    <property type="entry name" value="DnaJ"/>
    <property type="match status" value="1"/>
</dbReference>
<sequence length="172" mass="19110">MLSSLLSPMYATLPSPFLPKSIHAFSPNKTSSSLRTSAQAASFKSATATESNSAAVALAGSLYEILRVERTASLNEIKTAYRSLAKVYHPDANGSSSDGRDFIEIRNAYATLSDPTARAVYDMSLGVRARRVRTRAYPIRRWETDQRRKIRDYSPFFAIDVWTQMLCFIGGN</sequence>
<proteinExistence type="predicted"/>
<accession>A0A0D2QYW4</accession>